<gene>
    <name evidence="2" type="ORF">LECACI_7A003041</name>
</gene>
<comment type="caution">
    <text evidence="2">The sequence shown here is derived from an EMBL/GenBank/DDBJ whole genome shotgun (WGS) entry which is preliminary data.</text>
</comment>
<dbReference type="Proteomes" id="UP001296104">
    <property type="component" value="Unassembled WGS sequence"/>
</dbReference>
<dbReference type="AlphaFoldDB" id="A0AAI8YW34"/>
<evidence type="ECO:0000256" key="1">
    <source>
        <dbReference type="SAM" id="MobiDB-lite"/>
    </source>
</evidence>
<reference evidence="2" key="1">
    <citation type="submission" date="2023-11" db="EMBL/GenBank/DDBJ databases">
        <authorList>
            <person name="Alioto T."/>
            <person name="Alioto T."/>
            <person name="Gomez Garrido J."/>
        </authorList>
    </citation>
    <scope>NUCLEOTIDE SEQUENCE</scope>
</reference>
<feature type="compositionally biased region" description="Low complexity" evidence="1">
    <location>
        <begin position="316"/>
        <end position="329"/>
    </location>
</feature>
<proteinExistence type="predicted"/>
<feature type="compositionally biased region" description="Polar residues" evidence="1">
    <location>
        <begin position="123"/>
        <end position="133"/>
    </location>
</feature>
<dbReference type="EMBL" id="CAVMBE010000014">
    <property type="protein sequence ID" value="CAK3937552.1"/>
    <property type="molecule type" value="Genomic_DNA"/>
</dbReference>
<feature type="region of interest" description="Disordered" evidence="1">
    <location>
        <begin position="113"/>
        <end position="133"/>
    </location>
</feature>
<feature type="region of interest" description="Disordered" evidence="1">
    <location>
        <begin position="279"/>
        <end position="334"/>
    </location>
</feature>
<sequence>MAQRGAFPPNGVLQCSICAFRSSNFPDIRAHVEASNAQRVRFHCPACGQAACGMYQLSNGAGSGHLYSCRAFLQAGEGFHEMDYRALTALCKDPSMEGTFAPAEIRTVVTVEPDASRRPAKATPSTDFRTGRSSCATAQSHLPIYGSNLPAVAIATRSPSSAAYPPMRAGHDNFKPQTSSMLNFPSEGQGPTAGAMPPLSDRPVMKTTFEGTNKAEWMSYAQHRYQTPQQGSSTRLQDASSAQKLEALPTRQIPPQSMATRRMVDLSRHTDARAAIKLTPRGGLTQTSPVNTASSGAIQSGSLSRTALSHSRAHATDTVPATAITTPPTTVSPHEIHLHHRRIDKTVEENEEERIELSGLTLREDQTYLNTALALGLDPIDDFDNFFPRITVPEPDPLLFPTCEAYSRAAAFANPRGITELNWADNWLVPIEGDSVEWRMTVRWCKGCNSGVLIDDASSHLDGCAVAMKFAYNRNGYLVLANQRGASKRGC</sequence>
<accession>A0AAI8YW34</accession>
<organism evidence="2 3">
    <name type="scientific">Lecanosticta acicola</name>
    <dbReference type="NCBI Taxonomy" id="111012"/>
    <lineage>
        <taxon>Eukaryota</taxon>
        <taxon>Fungi</taxon>
        <taxon>Dikarya</taxon>
        <taxon>Ascomycota</taxon>
        <taxon>Pezizomycotina</taxon>
        <taxon>Dothideomycetes</taxon>
        <taxon>Dothideomycetidae</taxon>
        <taxon>Mycosphaerellales</taxon>
        <taxon>Mycosphaerellaceae</taxon>
        <taxon>Lecanosticta</taxon>
    </lineage>
</organism>
<evidence type="ECO:0000313" key="2">
    <source>
        <dbReference type="EMBL" id="CAK3937552.1"/>
    </source>
</evidence>
<name>A0AAI8YW34_9PEZI</name>
<feature type="compositionally biased region" description="Polar residues" evidence="1">
    <location>
        <begin position="284"/>
        <end position="309"/>
    </location>
</feature>
<keyword evidence="3" id="KW-1185">Reference proteome</keyword>
<protein>
    <submittedName>
        <fullName evidence="2">Uncharacterized protein</fullName>
    </submittedName>
</protein>
<evidence type="ECO:0000313" key="3">
    <source>
        <dbReference type="Proteomes" id="UP001296104"/>
    </source>
</evidence>